<comment type="caution">
    <text evidence="2">The sequence shown here is derived from an EMBL/GenBank/DDBJ whole genome shotgun (WGS) entry which is preliminary data.</text>
</comment>
<protein>
    <recommendedName>
        <fullName evidence="1">HTH cro/C1-type domain-containing protein</fullName>
    </recommendedName>
</protein>
<dbReference type="CDD" id="cd00093">
    <property type="entry name" value="HTH_XRE"/>
    <property type="match status" value="1"/>
</dbReference>
<feature type="domain" description="HTH cro/C1-type" evidence="1">
    <location>
        <begin position="61"/>
        <end position="92"/>
    </location>
</feature>
<evidence type="ECO:0000313" key="2">
    <source>
        <dbReference type="EMBL" id="GIQ61523.1"/>
    </source>
</evidence>
<dbReference type="Pfam" id="PF01381">
    <property type="entry name" value="HTH_3"/>
    <property type="match status" value="1"/>
</dbReference>
<name>A0ABQ4N027_9BACL</name>
<dbReference type="Gene3D" id="1.10.260.40">
    <property type="entry name" value="lambda repressor-like DNA-binding domains"/>
    <property type="match status" value="1"/>
</dbReference>
<dbReference type="PROSITE" id="PS50943">
    <property type="entry name" value="HTH_CROC1"/>
    <property type="match status" value="1"/>
</dbReference>
<evidence type="ECO:0000313" key="3">
    <source>
        <dbReference type="Proteomes" id="UP000680304"/>
    </source>
</evidence>
<accession>A0ABQ4N027</accession>
<dbReference type="RefSeq" id="WP_213526736.1">
    <property type="nucleotide sequence ID" value="NZ_BOVJ01000003.1"/>
</dbReference>
<gene>
    <name evidence="2" type="ORF">PACILC2_00910</name>
</gene>
<reference evidence="2 3" key="1">
    <citation type="submission" date="2021-04" db="EMBL/GenBank/DDBJ databases">
        <title>Draft genome sequence of Paenibacillus cisolokensis, LC2-13A.</title>
        <authorList>
            <person name="Uke A."/>
            <person name="Chhe C."/>
            <person name="Baramee S."/>
            <person name="Kosugi A."/>
        </authorList>
    </citation>
    <scope>NUCLEOTIDE SEQUENCE [LARGE SCALE GENOMIC DNA]</scope>
    <source>
        <strain evidence="2 3">LC2-13A</strain>
    </source>
</reference>
<proteinExistence type="predicted"/>
<organism evidence="2 3">
    <name type="scientific">Paenibacillus cisolokensis</name>
    <dbReference type="NCBI Taxonomy" id="1658519"/>
    <lineage>
        <taxon>Bacteria</taxon>
        <taxon>Bacillati</taxon>
        <taxon>Bacillota</taxon>
        <taxon>Bacilli</taxon>
        <taxon>Bacillales</taxon>
        <taxon>Paenibacillaceae</taxon>
        <taxon>Paenibacillus</taxon>
    </lineage>
</organism>
<sequence length="112" mass="13120">MDKIIHGICPACYLTVTEEHQYVAIIGNSGTLYYHRECEPRRSKFIKKNTPRWIEEGQHCKKLREENDYTVAELAEYIGVSENKLRKFEEGKPVTHAKLLAFAIIRFSNYKN</sequence>
<dbReference type="InterPro" id="IPR001387">
    <property type="entry name" value="Cro/C1-type_HTH"/>
</dbReference>
<dbReference type="SUPFAM" id="SSF47413">
    <property type="entry name" value="lambda repressor-like DNA-binding domains"/>
    <property type="match status" value="1"/>
</dbReference>
<dbReference type="EMBL" id="BOVJ01000003">
    <property type="protein sequence ID" value="GIQ61523.1"/>
    <property type="molecule type" value="Genomic_DNA"/>
</dbReference>
<keyword evidence="3" id="KW-1185">Reference proteome</keyword>
<dbReference type="InterPro" id="IPR010982">
    <property type="entry name" value="Lambda_DNA-bd_dom_sf"/>
</dbReference>
<evidence type="ECO:0000259" key="1">
    <source>
        <dbReference type="PROSITE" id="PS50943"/>
    </source>
</evidence>
<dbReference type="Proteomes" id="UP000680304">
    <property type="component" value="Unassembled WGS sequence"/>
</dbReference>